<evidence type="ECO:0000256" key="2">
    <source>
        <dbReference type="SAM" id="Phobius"/>
    </source>
</evidence>
<keyword evidence="2" id="KW-0472">Membrane</keyword>
<keyword evidence="2" id="KW-0812">Transmembrane</keyword>
<dbReference type="GeneTree" id="ENSGT00390000009386"/>
<reference evidence="3" key="5">
    <citation type="submission" date="2025-09" db="UniProtKB">
        <authorList>
            <consortium name="Ensembl"/>
        </authorList>
    </citation>
    <scope>IDENTIFICATION</scope>
</reference>
<dbReference type="PANTHER" id="PTHR34262:SF1">
    <property type="entry name" value="TRANSMEMBRANE PROTEIN 220"/>
    <property type="match status" value="1"/>
</dbReference>
<feature type="transmembrane region" description="Helical" evidence="2">
    <location>
        <begin position="172"/>
        <end position="191"/>
    </location>
</feature>
<feature type="region of interest" description="Disordered" evidence="1">
    <location>
        <begin position="1"/>
        <end position="41"/>
    </location>
</feature>
<keyword evidence="2" id="KW-1133">Transmembrane helix</keyword>
<reference evidence="3 4" key="1">
    <citation type="journal article" date="2015" name="Annu Rev Anim Biosci">
        <title>The Genome 10K Project: a way forward.</title>
        <authorList>
            <person name="Koepfli K.P."/>
            <person name="Paten B."/>
            <person name="O'Brien S.J."/>
            <person name="Koepfli K.P."/>
            <person name="Paten B."/>
            <person name="Antunes A."/>
            <person name="Belov K."/>
            <person name="Bustamante C."/>
            <person name="Castoe T.A."/>
            <person name="Clawson H."/>
            <person name="Crawford A.J."/>
            <person name="Diekhans M."/>
            <person name="Distel D."/>
            <person name="Durbin R."/>
            <person name="Earl D."/>
            <person name="Fujita M.K."/>
            <person name="Gamble T."/>
            <person name="Georges A."/>
            <person name="Gemmell N."/>
            <person name="Gilbert M.T."/>
            <person name="Graves J.M."/>
            <person name="Green R.E."/>
            <person name="Hickey G."/>
            <person name="Jarvis E.D."/>
            <person name="Johnson W."/>
            <person name="Komissarov A."/>
            <person name="Korf I."/>
            <person name="Kuhn R."/>
            <person name="Larkin D.M."/>
            <person name="Lewin H."/>
            <person name="Lopez J.V."/>
            <person name="Ma J."/>
            <person name="Marques-Bonet T."/>
            <person name="Miller W."/>
            <person name="Murphy R."/>
            <person name="Pevzner P."/>
            <person name="Shapiro B."/>
            <person name="Steiner C."/>
            <person name="Tamazian G."/>
            <person name="Venkatesh B."/>
            <person name="Wang J."/>
            <person name="Wayne R."/>
            <person name="Wiley E."/>
            <person name="Yang H."/>
            <person name="Zhang G."/>
            <person name="Haussler D."/>
            <person name="Ryder O."/>
            <person name="O'Brien S.J."/>
        </authorList>
    </citation>
    <scope>NUCLEOTIDE SEQUENCE</scope>
</reference>
<sequence>MDDIGPAGERGRGGTRRGAADGRGRPGGLAAARPAARPEPMAPAAGRWAPALWRACNGLMAAFFALAALVQVNDPDAGLWMVVYTIPAVLTLLVGLNPLVTGNLIWKSVSAIHMFICIVWAVALAHYLLLHTQWSILHEEEGRELFGLVIITAWMSLCHSSSKNPVGGRIQLALAIVIALFPFTSWVYIYVNKEMRSSWPTHCKTVI</sequence>
<feature type="compositionally biased region" description="Low complexity" evidence="1">
    <location>
        <begin position="28"/>
        <end position="41"/>
    </location>
</feature>
<dbReference type="Pfam" id="PF15071">
    <property type="entry name" value="TMEM220"/>
    <property type="match status" value="1"/>
</dbReference>
<dbReference type="InterPro" id="IPR029377">
    <property type="entry name" value="TMEM220"/>
</dbReference>
<feature type="transmembrane region" description="Helical" evidence="2">
    <location>
        <begin position="78"/>
        <end position="100"/>
    </location>
</feature>
<keyword evidence="4" id="KW-1185">Reference proteome</keyword>
<feature type="transmembrane region" description="Helical" evidence="2">
    <location>
        <begin position="112"/>
        <end position="130"/>
    </location>
</feature>
<dbReference type="AlphaFoldDB" id="A0A671FMW7"/>
<dbReference type="Proteomes" id="UP000472240">
    <property type="component" value="Chromosome 21"/>
</dbReference>
<dbReference type="PANTHER" id="PTHR34262">
    <property type="entry name" value="TRANSMEMBRANE PROTEIN 220"/>
    <property type="match status" value="1"/>
</dbReference>
<feature type="transmembrane region" description="Helical" evidence="2">
    <location>
        <begin position="51"/>
        <end position="72"/>
    </location>
</feature>
<name>A0A671FMW7_RHIFE</name>
<organism evidence="3 4">
    <name type="scientific">Rhinolophus ferrumequinum</name>
    <name type="common">Greater horseshoe bat</name>
    <dbReference type="NCBI Taxonomy" id="59479"/>
    <lineage>
        <taxon>Eukaryota</taxon>
        <taxon>Metazoa</taxon>
        <taxon>Chordata</taxon>
        <taxon>Craniata</taxon>
        <taxon>Vertebrata</taxon>
        <taxon>Euteleostomi</taxon>
        <taxon>Mammalia</taxon>
        <taxon>Eutheria</taxon>
        <taxon>Laurasiatheria</taxon>
        <taxon>Chiroptera</taxon>
        <taxon>Yinpterochiroptera</taxon>
        <taxon>Rhinolophoidea</taxon>
        <taxon>Rhinolophidae</taxon>
        <taxon>Rhinolophinae</taxon>
        <taxon>Rhinolophus</taxon>
    </lineage>
</organism>
<evidence type="ECO:0000313" key="4">
    <source>
        <dbReference type="Proteomes" id="UP000472240"/>
    </source>
</evidence>
<reference evidence="3 4" key="2">
    <citation type="journal article" date="2018" name="Annu Rev Anim Biosci">
        <title>Bat Biology, Genomes, and the Bat1K Project: To Generate Chromosome-Level Genomes for All Living Bat Species.</title>
        <authorList>
            <person name="Teeling E.C."/>
            <person name="Vernes S.C."/>
            <person name="Davalos L.M."/>
            <person name="Ray D.A."/>
            <person name="Gilbert M.T.P."/>
            <person name="Myers E."/>
        </authorList>
    </citation>
    <scope>NUCLEOTIDE SEQUENCE</scope>
</reference>
<evidence type="ECO:0000256" key="1">
    <source>
        <dbReference type="SAM" id="MobiDB-lite"/>
    </source>
</evidence>
<accession>A0A671FMW7</accession>
<evidence type="ECO:0000313" key="3">
    <source>
        <dbReference type="Ensembl" id="ENSRFEP00010026900.1"/>
    </source>
</evidence>
<reference evidence="3" key="4">
    <citation type="submission" date="2025-08" db="UniProtKB">
        <authorList>
            <consortium name="Ensembl"/>
        </authorList>
    </citation>
    <scope>IDENTIFICATION</scope>
</reference>
<dbReference type="FunCoup" id="A0A671FMW7">
    <property type="interactions" value="179"/>
</dbReference>
<reference evidence="4" key="3">
    <citation type="submission" date="2018-12" db="EMBL/GenBank/DDBJ databases">
        <title>G10K-VGP greater horseshoe bat female genome, primary haplotype.</title>
        <authorList>
            <person name="Teeling E."/>
            <person name="Myers G."/>
            <person name="Vernes S."/>
            <person name="Pippel M."/>
            <person name="Winkler S."/>
            <person name="Fedrigo O."/>
            <person name="Rhie A."/>
            <person name="Koren S."/>
            <person name="Phillippy A."/>
            <person name="Lewin H."/>
            <person name="Damas J."/>
            <person name="Howe K."/>
            <person name="Mountcastle J."/>
            <person name="Jarvis E.D."/>
        </authorList>
    </citation>
    <scope>NUCLEOTIDE SEQUENCE [LARGE SCALE GENOMIC DNA]</scope>
</reference>
<dbReference type="InParanoid" id="A0A671FMW7"/>
<protein>
    <submittedName>
        <fullName evidence="3">Transmembrane protein 220</fullName>
    </submittedName>
</protein>
<gene>
    <name evidence="3" type="primary">TMEM220</name>
</gene>
<dbReference type="Ensembl" id="ENSRFET00010029230.1">
    <property type="protein sequence ID" value="ENSRFEP00010026900.1"/>
    <property type="gene ID" value="ENSRFEG00010017812.1"/>
</dbReference>
<proteinExistence type="predicted"/>
<dbReference type="OMA" id="WAPALWR"/>